<feature type="signal peptide" evidence="1">
    <location>
        <begin position="1"/>
        <end position="30"/>
    </location>
</feature>
<evidence type="ECO:0000256" key="1">
    <source>
        <dbReference type="SAM" id="SignalP"/>
    </source>
</evidence>
<accession>A0ABY9T707</accession>
<dbReference type="SUPFAM" id="SSF69318">
    <property type="entry name" value="Integrin alpha N-terminal domain"/>
    <property type="match status" value="1"/>
</dbReference>
<feature type="chain" id="PRO_5046016432" description="VCBS repeat-containing protein" evidence="1">
    <location>
        <begin position="31"/>
        <end position="316"/>
    </location>
</feature>
<dbReference type="Proteomes" id="UP001256827">
    <property type="component" value="Chromosome"/>
</dbReference>
<keyword evidence="3" id="KW-1185">Reference proteome</keyword>
<dbReference type="RefSeq" id="WP_310768846.1">
    <property type="nucleotide sequence ID" value="NZ_CP134050.1"/>
</dbReference>
<name>A0ABY9T707_BREBE</name>
<keyword evidence="1" id="KW-0732">Signal</keyword>
<gene>
    <name evidence="2" type="ORF">RGB73_02515</name>
</gene>
<dbReference type="EMBL" id="CP134050">
    <property type="protein sequence ID" value="WNC15269.1"/>
    <property type="molecule type" value="Genomic_DNA"/>
</dbReference>
<proteinExistence type="predicted"/>
<protein>
    <recommendedName>
        <fullName evidence="4">VCBS repeat-containing protein</fullName>
    </recommendedName>
</protein>
<organism evidence="2 3">
    <name type="scientific">Brevibacillus brevis</name>
    <name type="common">Bacillus brevis</name>
    <dbReference type="NCBI Taxonomy" id="1393"/>
    <lineage>
        <taxon>Bacteria</taxon>
        <taxon>Bacillati</taxon>
        <taxon>Bacillota</taxon>
        <taxon>Bacilli</taxon>
        <taxon>Bacillales</taxon>
        <taxon>Paenibacillaceae</taxon>
        <taxon>Brevibacillus</taxon>
    </lineage>
</organism>
<dbReference type="InterPro" id="IPR028994">
    <property type="entry name" value="Integrin_alpha_N"/>
</dbReference>
<evidence type="ECO:0000313" key="2">
    <source>
        <dbReference type="EMBL" id="WNC15269.1"/>
    </source>
</evidence>
<reference evidence="2 3" key="1">
    <citation type="submission" date="2023-09" db="EMBL/GenBank/DDBJ databases">
        <title>Complete Genome and Methylome dissection of Bacillus brevis NEB573 original source of BbsI restriction endonuclease.</title>
        <authorList>
            <person name="Fomenkov A."/>
            <person name="Roberts R.D."/>
        </authorList>
    </citation>
    <scope>NUCLEOTIDE SEQUENCE [LARGE SCALE GENOMIC DNA]</scope>
    <source>
        <strain evidence="2 3">NEB573</strain>
    </source>
</reference>
<evidence type="ECO:0000313" key="3">
    <source>
        <dbReference type="Proteomes" id="UP001256827"/>
    </source>
</evidence>
<sequence>MKAWHKTLAAVACSGAILLGSGLGTVPVQAKAINPQAPASVVLLQPTQNIPFTIQFVEGFKVKVTNGLSKAVQTFDVSANKATYVRQGVYQPNGKLLKNMNGFSQKLAELVPYYDANGNLRWKGQQKLWGVNGDDHIAVATSVWNIVGQKPQLLGVTVEKGDWDNLPSPEVEINSGFSMGKDITYVLDTKYADVTGDGVLDHILLVGDKMGGYMNLQAQNLCIVVREGKANQQTYIPVGQKDSGYMPKLAITNGNPDGVKDILVTMPNPSGNTYSLVTWKDNRPAPIVDQAKLNDRSIYQPIIGPYGEAVALKKRK</sequence>
<evidence type="ECO:0008006" key="4">
    <source>
        <dbReference type="Google" id="ProtNLM"/>
    </source>
</evidence>